<organism evidence="5">
    <name type="scientific">Triticum aestivum</name>
    <name type="common">Wheat</name>
    <dbReference type="NCBI Taxonomy" id="4565"/>
    <lineage>
        <taxon>Eukaryota</taxon>
        <taxon>Viridiplantae</taxon>
        <taxon>Streptophyta</taxon>
        <taxon>Embryophyta</taxon>
        <taxon>Tracheophyta</taxon>
        <taxon>Spermatophyta</taxon>
        <taxon>Magnoliopsida</taxon>
        <taxon>Liliopsida</taxon>
        <taxon>Poales</taxon>
        <taxon>Poaceae</taxon>
        <taxon>BOP clade</taxon>
        <taxon>Pooideae</taxon>
        <taxon>Triticodae</taxon>
        <taxon>Triticeae</taxon>
        <taxon>Triticinae</taxon>
        <taxon>Triticum</taxon>
    </lineage>
</organism>
<dbReference type="InterPro" id="IPR055302">
    <property type="entry name" value="F-box_dom-containing"/>
</dbReference>
<dbReference type="STRING" id="4565.A0A3B6LGN2"/>
<dbReference type="InterPro" id="IPR032675">
    <property type="entry name" value="LRR_dom_sf"/>
</dbReference>
<dbReference type="Pfam" id="PF08387">
    <property type="entry name" value="FBD"/>
    <property type="match status" value="1"/>
</dbReference>
<dbReference type="PANTHER" id="PTHR32141:SF107">
    <property type="entry name" value="F-BOX DOMAIN-CONTAINING PROTEIN"/>
    <property type="match status" value="1"/>
</dbReference>
<evidence type="ECO:0000313" key="6">
    <source>
        <dbReference type="Proteomes" id="UP000019116"/>
    </source>
</evidence>
<keyword evidence="6" id="KW-1185">Reference proteome</keyword>
<evidence type="ECO:0000259" key="2">
    <source>
        <dbReference type="Pfam" id="PF00646"/>
    </source>
</evidence>
<reference evidence="5" key="1">
    <citation type="submission" date="2018-08" db="EMBL/GenBank/DDBJ databases">
        <authorList>
            <person name="Rossello M."/>
        </authorList>
    </citation>
    <scope>NUCLEOTIDE SEQUENCE [LARGE SCALE GENOMIC DNA]</scope>
    <source>
        <strain evidence="5">cv. Chinese Spring</strain>
    </source>
</reference>
<dbReference type="SUPFAM" id="SSF52047">
    <property type="entry name" value="RNI-like"/>
    <property type="match status" value="1"/>
</dbReference>
<dbReference type="InterPro" id="IPR006566">
    <property type="entry name" value="FBD"/>
</dbReference>
<dbReference type="OMA" id="TIDNMQK"/>
<feature type="region of interest" description="Disordered" evidence="1">
    <location>
        <begin position="1"/>
        <end position="21"/>
    </location>
</feature>
<evidence type="ECO:0000259" key="4">
    <source>
        <dbReference type="Pfam" id="PF24758"/>
    </source>
</evidence>
<sequence>MASRFSNVDPVTAADMRRQGLDPHELDRRTEQLMSLIHGNLPDPPVSTTARLTAFRARPSDGVDRISRLSDALLRDIVSRLPIKDAARTAALAARWRGVWRSTPLVLVDTHLVSSARASTPDVIAAVSRVLAAHHGPFRSVHLTCSCMGAYQAQLKRWLRLLAARGVQELVLVNRPWLREVPLPKTLFTISTLTRLYIGVWKFPDAAGLQGASFPHLRELGICSVAMKDGDIDAVVSRSPALEILNIQGSMKGVHLRLVSHSLRCVQICSFVIESVNVVNAPRLERLILSECLNPAGGSCIRVKIGNVPKLKVFGFLEPGKYVLEIQDTVIMAGIKTSASMMVTSVNVLSMKVCFGVYDDVKMVPAFLKCFPNVEALHITSEKCDQLAGKFDLKFWEEVGLIVSVLLRLKVITFREYRARQDELAFLQYILQHAMVLKYAVVQMVNPKFTSLSVDEMAYTIDNMQKKKKKGNLVHVAPACAGSREGSDHFGSIVRSLSLHFCKRLFPGLEPMTSWSQGSSFTIDNMQPPKNKKWASTVGLLTMGTHGPEGGETWTFRKGADLSDDDPIAPVKFIIRG</sequence>
<dbReference type="InterPro" id="IPR001810">
    <property type="entry name" value="F-box_dom"/>
</dbReference>
<dbReference type="Pfam" id="PF24758">
    <property type="entry name" value="LRR_At5g56370"/>
    <property type="match status" value="1"/>
</dbReference>
<dbReference type="AlphaFoldDB" id="A0A3B6LGN2"/>
<dbReference type="InterPro" id="IPR036047">
    <property type="entry name" value="F-box-like_dom_sf"/>
</dbReference>
<feature type="domain" description="F-box" evidence="2">
    <location>
        <begin position="66"/>
        <end position="104"/>
    </location>
</feature>
<dbReference type="Proteomes" id="UP000019116">
    <property type="component" value="Chromosome 5B"/>
</dbReference>
<dbReference type="Gramene" id="TraesCS5B03G0145800.1">
    <property type="protein sequence ID" value="TraesCS5B03G0145800.1.CDS"/>
    <property type="gene ID" value="TraesCS5B03G0145800"/>
</dbReference>
<evidence type="ECO:0000313" key="5">
    <source>
        <dbReference type="EnsemblPlants" id="TraesCS5B02G058100.1"/>
    </source>
</evidence>
<dbReference type="PANTHER" id="PTHR32141">
    <property type="match status" value="1"/>
</dbReference>
<evidence type="ECO:0000256" key="1">
    <source>
        <dbReference type="SAM" id="MobiDB-lite"/>
    </source>
</evidence>
<dbReference type="InterPro" id="IPR055411">
    <property type="entry name" value="LRR_FXL15/At3g58940/PEG3-like"/>
</dbReference>
<name>A0A3B6LGN2_WHEAT</name>
<proteinExistence type="predicted"/>
<protein>
    <submittedName>
        <fullName evidence="5">Uncharacterized protein</fullName>
    </submittedName>
</protein>
<reference evidence="5" key="2">
    <citation type="submission" date="2018-10" db="UniProtKB">
        <authorList>
            <consortium name="EnsemblPlants"/>
        </authorList>
    </citation>
    <scope>IDENTIFICATION</scope>
</reference>
<dbReference type="Gramene" id="TraesCS5B02G058100.1">
    <property type="protein sequence ID" value="TraesCS5B02G058100.1"/>
    <property type="gene ID" value="TraesCS5B02G058100"/>
</dbReference>
<evidence type="ECO:0000259" key="3">
    <source>
        <dbReference type="Pfam" id="PF08387"/>
    </source>
</evidence>
<accession>A0A3B6LGN2</accession>
<feature type="domain" description="FBD" evidence="3">
    <location>
        <begin position="403"/>
        <end position="441"/>
    </location>
</feature>
<dbReference type="EnsemblPlants" id="TraesCS5B02G058100.1">
    <property type="protein sequence ID" value="TraesCS5B02G058100.1"/>
    <property type="gene ID" value="TraesCS5B02G058100"/>
</dbReference>
<dbReference type="Pfam" id="PF00646">
    <property type="entry name" value="F-box"/>
    <property type="match status" value="1"/>
</dbReference>
<dbReference type="Gene3D" id="3.80.10.10">
    <property type="entry name" value="Ribonuclease Inhibitor"/>
    <property type="match status" value="1"/>
</dbReference>
<dbReference type="SUPFAM" id="SSF81383">
    <property type="entry name" value="F-box domain"/>
    <property type="match status" value="1"/>
</dbReference>
<feature type="domain" description="F-box/LRR-repeat protein 15/At3g58940/PEG3-like LRR" evidence="4">
    <location>
        <begin position="155"/>
        <end position="379"/>
    </location>
</feature>